<reference evidence="2 3" key="1">
    <citation type="journal article" date="2016" name="Nat. Commun.">
        <title>Thousands of microbial genomes shed light on interconnected biogeochemical processes in an aquifer system.</title>
        <authorList>
            <person name="Anantharaman K."/>
            <person name="Brown C.T."/>
            <person name="Hug L.A."/>
            <person name="Sharon I."/>
            <person name="Castelle C.J."/>
            <person name="Probst A.J."/>
            <person name="Thomas B.C."/>
            <person name="Singh A."/>
            <person name="Wilkins M.J."/>
            <person name="Karaoz U."/>
            <person name="Brodie E.L."/>
            <person name="Williams K.H."/>
            <person name="Hubbard S.S."/>
            <person name="Banfield J.F."/>
        </authorList>
    </citation>
    <scope>NUCLEOTIDE SEQUENCE [LARGE SCALE GENOMIC DNA]</scope>
</reference>
<feature type="transmembrane region" description="Helical" evidence="1">
    <location>
        <begin position="31"/>
        <end position="51"/>
    </location>
</feature>
<keyword evidence="1" id="KW-0812">Transmembrane</keyword>
<dbReference type="EMBL" id="MFIQ01000021">
    <property type="protein sequence ID" value="OGF93359.1"/>
    <property type="molecule type" value="Genomic_DNA"/>
</dbReference>
<dbReference type="Proteomes" id="UP000178894">
    <property type="component" value="Unassembled WGS sequence"/>
</dbReference>
<evidence type="ECO:0000313" key="3">
    <source>
        <dbReference type="Proteomes" id="UP000178894"/>
    </source>
</evidence>
<evidence type="ECO:0008006" key="4">
    <source>
        <dbReference type="Google" id="ProtNLM"/>
    </source>
</evidence>
<evidence type="ECO:0000313" key="2">
    <source>
        <dbReference type="EMBL" id="OGF93359.1"/>
    </source>
</evidence>
<gene>
    <name evidence="2" type="ORF">A3G54_00465</name>
</gene>
<name>A0A1F5XZS8_9BACT</name>
<dbReference type="STRING" id="1798364.A3G54_00465"/>
<organism evidence="2 3">
    <name type="scientific">Candidatus Giovannonibacteria bacterium RIFCSPLOWO2_12_FULL_44_15</name>
    <dbReference type="NCBI Taxonomy" id="1798364"/>
    <lineage>
        <taxon>Bacteria</taxon>
        <taxon>Candidatus Giovannoniibacteriota</taxon>
    </lineage>
</organism>
<proteinExistence type="predicted"/>
<keyword evidence="1" id="KW-1133">Transmembrane helix</keyword>
<sequence length="448" mass="47921">MANSNEKLVQNTLKTLGKEFVVVGKTRVRSWHAWLAIGLAIGISAGILYVANRSGEFEQGTAQTVSPTSYVLTISQTPRATVGLGRTLTNKRVDQSFTVPTNLPLQSVRLALTKVGTPTQQITASIRKTRTGPDLVSAVLASQSVGTTLSLSDAESTDLAQTSSLLNLVATFKSPITLTVGAKYFLVLTANTVNYYNFYRVAVDNLNPYSGGNIIASGLAKPRLDAVATMTFVKPTITVLVPNGKEIWQKGVSKTITWQPYNRPISYCGTSLPCPTPTPEPVTITLVQVSGLPCSSSPCPVPTVIPPLPIAKNIPDSGSFNWTVGQNLGGQSIPDGMYIIQISNSLSSDSSDGTFSITALISNKFKIGDLIGVTKGPINVRSCSSQNCLILGMQNAGALGTVSMPPPNPASQTYPAYVDGYWWWYVNFDSGADGWVVENYLEKLFIEI</sequence>
<accession>A0A1F5XZS8</accession>
<dbReference type="AlphaFoldDB" id="A0A1F5XZS8"/>
<protein>
    <recommendedName>
        <fullName evidence="4">SH3b domain-containing protein</fullName>
    </recommendedName>
</protein>
<evidence type="ECO:0000256" key="1">
    <source>
        <dbReference type="SAM" id="Phobius"/>
    </source>
</evidence>
<comment type="caution">
    <text evidence="2">The sequence shown here is derived from an EMBL/GenBank/DDBJ whole genome shotgun (WGS) entry which is preliminary data.</text>
</comment>
<keyword evidence="1" id="KW-0472">Membrane</keyword>